<dbReference type="PANTHER" id="PTHR28063">
    <property type="entry name" value="RNA POLYMERASE II NUCLEAR LOCALIZATION PROTEIN IWR1"/>
    <property type="match status" value="1"/>
</dbReference>
<dbReference type="InterPro" id="IPR013883">
    <property type="entry name" value="TF_Iwr1_dom"/>
</dbReference>
<dbReference type="Pfam" id="PF08574">
    <property type="entry name" value="Iwr1"/>
    <property type="match status" value="1"/>
</dbReference>
<dbReference type="EMBL" id="JAUJLE010000369">
    <property type="protein sequence ID" value="KAK0958801.1"/>
    <property type="molecule type" value="Genomic_DNA"/>
</dbReference>
<evidence type="ECO:0000313" key="5">
    <source>
        <dbReference type="Proteomes" id="UP001175353"/>
    </source>
</evidence>
<accession>A0AAN6K3G6</accession>
<gene>
    <name evidence="4" type="ORF">LTR91_021182</name>
</gene>
<evidence type="ECO:0000256" key="1">
    <source>
        <dbReference type="ARBA" id="ARBA00010218"/>
    </source>
</evidence>
<name>A0AAN6K3G6_9PEZI</name>
<protein>
    <recommendedName>
        <fullName evidence="3">Transcription factor Iwr1 domain-containing protein</fullName>
    </recommendedName>
</protein>
<feature type="compositionally biased region" description="Acidic residues" evidence="2">
    <location>
        <begin position="325"/>
        <end position="334"/>
    </location>
</feature>
<sequence length="394" mass="42745">MSAAGPTTVCVKRKIDELAPERLIVESAESEPQRKKGHKDENVEGRESLRLQYMRVRREEEEGGEGFRDAFSGGRVKGGQQGVPGTAGRVTGRPGSGSGRRVFHLKKPRSAVGGGRSAGQGVGGDERANVATFVEARVDAPGSSRQAADAPTPATNEEHEAPARPLKRPSRGLAMAARGQRTETVQYQARLESVANNLHEFALNEVANAPKPKVTILPKYAGRRRNMEQAPAAATEPRIRDDEDIDMDSEGDYVYETYILAPSAAAAGTADISMLDAEPSNIGYLIITDEDQSVWETYIEDEPSDPEYGTDEEDENAEDYYGADYPEDEMASDDEGGRNAYGYRANGGSDGEEWDEDTGAHSDDEEFGRSLDPWKARTAQGFVAHQESVEGEDG</sequence>
<dbReference type="InterPro" id="IPR040150">
    <property type="entry name" value="Iwr1"/>
</dbReference>
<evidence type="ECO:0000313" key="4">
    <source>
        <dbReference type="EMBL" id="KAK0958801.1"/>
    </source>
</evidence>
<feature type="compositionally biased region" description="Basic and acidic residues" evidence="2">
    <location>
        <begin position="56"/>
        <end position="68"/>
    </location>
</feature>
<feature type="region of interest" description="Disordered" evidence="2">
    <location>
        <begin position="301"/>
        <end position="368"/>
    </location>
</feature>
<evidence type="ECO:0000256" key="2">
    <source>
        <dbReference type="SAM" id="MobiDB-lite"/>
    </source>
</evidence>
<comment type="caution">
    <text evidence="4">The sequence shown here is derived from an EMBL/GenBank/DDBJ whole genome shotgun (WGS) entry which is preliminary data.</text>
</comment>
<feature type="domain" description="Transcription factor Iwr1" evidence="3">
    <location>
        <begin position="251"/>
        <end position="329"/>
    </location>
</feature>
<proteinExistence type="inferred from homology"/>
<organism evidence="4 5">
    <name type="scientific">Friedmanniomyces endolithicus</name>
    <dbReference type="NCBI Taxonomy" id="329885"/>
    <lineage>
        <taxon>Eukaryota</taxon>
        <taxon>Fungi</taxon>
        <taxon>Dikarya</taxon>
        <taxon>Ascomycota</taxon>
        <taxon>Pezizomycotina</taxon>
        <taxon>Dothideomycetes</taxon>
        <taxon>Dothideomycetidae</taxon>
        <taxon>Mycosphaerellales</taxon>
        <taxon>Teratosphaeriaceae</taxon>
        <taxon>Friedmanniomyces</taxon>
    </lineage>
</organism>
<feature type="compositionally biased region" description="Basic and acidic residues" evidence="2">
    <location>
        <begin position="31"/>
        <end position="49"/>
    </location>
</feature>
<feature type="compositionally biased region" description="Acidic residues" evidence="2">
    <location>
        <begin position="301"/>
        <end position="318"/>
    </location>
</feature>
<feature type="region of interest" description="Disordered" evidence="2">
    <location>
        <begin position="23"/>
        <end position="124"/>
    </location>
</feature>
<comment type="similarity">
    <text evidence="1">Belongs to the IWR1/SLC7A6OS family.</text>
</comment>
<keyword evidence="5" id="KW-1185">Reference proteome</keyword>
<feature type="region of interest" description="Disordered" evidence="2">
    <location>
        <begin position="140"/>
        <end position="173"/>
    </location>
</feature>
<feature type="compositionally biased region" description="Basic and acidic residues" evidence="2">
    <location>
        <begin position="358"/>
        <end position="368"/>
    </location>
</feature>
<reference evidence="4" key="1">
    <citation type="submission" date="2023-06" db="EMBL/GenBank/DDBJ databases">
        <title>Black Yeasts Isolated from many extreme environments.</title>
        <authorList>
            <person name="Coleine C."/>
            <person name="Stajich J.E."/>
            <person name="Selbmann L."/>
        </authorList>
    </citation>
    <scope>NUCLEOTIDE SEQUENCE</scope>
    <source>
        <strain evidence="4">CCFEE 5200</strain>
    </source>
</reference>
<dbReference type="GO" id="GO:0005737">
    <property type="term" value="C:cytoplasm"/>
    <property type="evidence" value="ECO:0007669"/>
    <property type="project" value="TreeGrafter"/>
</dbReference>
<dbReference type="Proteomes" id="UP001175353">
    <property type="component" value="Unassembled WGS sequence"/>
</dbReference>
<dbReference type="AlphaFoldDB" id="A0AAN6K3G6"/>
<feature type="compositionally biased region" description="Gly residues" evidence="2">
    <location>
        <begin position="112"/>
        <end position="123"/>
    </location>
</feature>
<dbReference type="PANTHER" id="PTHR28063:SF1">
    <property type="entry name" value="RNA POLYMERASE II NUCLEAR LOCALIZATION PROTEIN IWR1"/>
    <property type="match status" value="1"/>
</dbReference>
<dbReference type="GO" id="GO:0006606">
    <property type="term" value="P:protein import into nucleus"/>
    <property type="evidence" value="ECO:0007669"/>
    <property type="project" value="InterPro"/>
</dbReference>
<evidence type="ECO:0000259" key="3">
    <source>
        <dbReference type="Pfam" id="PF08574"/>
    </source>
</evidence>